<feature type="transmembrane region" description="Helical" evidence="1">
    <location>
        <begin position="27"/>
        <end position="46"/>
    </location>
</feature>
<evidence type="ECO:0000256" key="1">
    <source>
        <dbReference type="SAM" id="Phobius"/>
    </source>
</evidence>
<accession>F8ESA0</accession>
<dbReference type="eggNOG" id="ENOG5030Q9E">
    <property type="taxonomic scope" value="Bacteria"/>
</dbReference>
<dbReference type="HOGENOM" id="CLU_199835_0_0_5"/>
<keyword evidence="1" id="KW-1133">Transmembrane helix</keyword>
<evidence type="ECO:0000313" key="2">
    <source>
        <dbReference type="EMBL" id="AEI37675.1"/>
    </source>
</evidence>
<name>F8ESA0_ZYMMT</name>
<dbReference type="PATRIC" id="fig|579138.3.peg.814"/>
<sequence>MANILSSLIGFVSLVLAGIAFLPFFGWANWFIIPLPIIGLAVGCFSKQTSGRSINMIAILFAVFRLIIGGGIF</sequence>
<protein>
    <submittedName>
        <fullName evidence="2">Uncharacterized protein</fullName>
    </submittedName>
</protein>
<dbReference type="AlphaFoldDB" id="F8ESA0"/>
<proteinExistence type="predicted"/>
<dbReference type="STRING" id="579138.Zymop_0774"/>
<dbReference type="RefSeq" id="WP_013934071.1">
    <property type="nucleotide sequence ID" value="NC_015709.1"/>
</dbReference>
<dbReference type="EMBL" id="CP002865">
    <property type="protein sequence ID" value="AEI37675.1"/>
    <property type="molecule type" value="Genomic_DNA"/>
</dbReference>
<gene>
    <name evidence="2" type="ordered locus">Zymop_0774</name>
</gene>
<keyword evidence="1" id="KW-0812">Transmembrane</keyword>
<dbReference type="Proteomes" id="UP000000491">
    <property type="component" value="Chromosome"/>
</dbReference>
<feature type="transmembrane region" description="Helical" evidence="1">
    <location>
        <begin position="53"/>
        <end position="72"/>
    </location>
</feature>
<evidence type="ECO:0000313" key="3">
    <source>
        <dbReference type="Proteomes" id="UP000000491"/>
    </source>
</evidence>
<dbReference type="KEGG" id="zmp:Zymop_0774"/>
<reference evidence="2 3" key="1">
    <citation type="journal article" date="2011" name="J. Bacteriol.">
        <title>Genome sequence of the ethanol-producing Zymomonas mobilis subsp. pomaceae lectotype strain ATCC 29192.</title>
        <authorList>
            <person name="Kouvelis V.N."/>
            <person name="Davenport K.W."/>
            <person name="Brettin T.S."/>
            <person name="Bruce D."/>
            <person name="Detter C."/>
            <person name="Han C.S."/>
            <person name="Nolan M."/>
            <person name="Tapia R."/>
            <person name="Damoulaki A."/>
            <person name="Kyrpides N.C."/>
            <person name="Typas M.A."/>
            <person name="Pappas K.M."/>
        </authorList>
    </citation>
    <scope>NUCLEOTIDE SEQUENCE [LARGE SCALE GENOMIC DNA]</scope>
    <source>
        <strain evidence="3">ATCC 29192 / DSM 22645 / JCM 10191 / CCUG 17912 / NBRC 13757 / NCIMB 11200 / NRRL B-4491 / Barker I</strain>
    </source>
</reference>
<organism evidence="2 3">
    <name type="scientific">Zymomonas mobilis subsp. pomaceae (strain ATCC 29192 / DSM 22645 / JCM 10191 / CCUG 17912 / NBRC 13757 / NCIMB 11200 / NRRL B-4491 / Barker I)</name>
    <dbReference type="NCBI Taxonomy" id="579138"/>
    <lineage>
        <taxon>Bacteria</taxon>
        <taxon>Pseudomonadati</taxon>
        <taxon>Pseudomonadota</taxon>
        <taxon>Alphaproteobacteria</taxon>
        <taxon>Sphingomonadales</taxon>
        <taxon>Zymomonadaceae</taxon>
        <taxon>Zymomonas</taxon>
    </lineage>
</organism>
<keyword evidence="1" id="KW-0472">Membrane</keyword>